<evidence type="ECO:0000313" key="2">
    <source>
        <dbReference type="EMBL" id="SFU65467.1"/>
    </source>
</evidence>
<name>A0A1I7HXV8_9PROT</name>
<feature type="compositionally biased region" description="Polar residues" evidence="1">
    <location>
        <begin position="21"/>
        <end position="30"/>
    </location>
</feature>
<gene>
    <name evidence="2" type="ORF">SAMN05216417_11291</name>
</gene>
<dbReference type="OrthoDB" id="420651at2"/>
<evidence type="ECO:0000256" key="1">
    <source>
        <dbReference type="SAM" id="MobiDB-lite"/>
    </source>
</evidence>
<evidence type="ECO:0000313" key="3">
    <source>
        <dbReference type="Proteomes" id="UP000182649"/>
    </source>
</evidence>
<proteinExistence type="predicted"/>
<organism evidence="2 3">
    <name type="scientific">Nitrosospira multiformis</name>
    <dbReference type="NCBI Taxonomy" id="1231"/>
    <lineage>
        <taxon>Bacteria</taxon>
        <taxon>Pseudomonadati</taxon>
        <taxon>Pseudomonadota</taxon>
        <taxon>Betaproteobacteria</taxon>
        <taxon>Nitrosomonadales</taxon>
        <taxon>Nitrosomonadaceae</taxon>
        <taxon>Nitrosospira</taxon>
    </lineage>
</organism>
<reference evidence="2 3" key="1">
    <citation type="submission" date="2016-10" db="EMBL/GenBank/DDBJ databases">
        <authorList>
            <person name="de Groot N.N."/>
        </authorList>
    </citation>
    <scope>NUCLEOTIDE SEQUENCE [LARGE SCALE GENOMIC DNA]</scope>
    <source>
        <strain evidence="2 3">Nl14</strain>
    </source>
</reference>
<accession>A0A1I7HXV8</accession>
<dbReference type="Proteomes" id="UP000182649">
    <property type="component" value="Unassembled WGS sequence"/>
</dbReference>
<dbReference type="EMBL" id="FPBZ01000012">
    <property type="protein sequence ID" value="SFU65467.1"/>
    <property type="molecule type" value="Genomic_DNA"/>
</dbReference>
<dbReference type="AlphaFoldDB" id="A0A1I7HXV8"/>
<dbReference type="RefSeq" id="WP_074975257.1">
    <property type="nucleotide sequence ID" value="NZ_FPBZ01000012.1"/>
</dbReference>
<sequence length="104" mass="11382">MFWQPVSLGNAARPGPGSGYNGSTSTTNANYVEPSARMTIKPGMEIDHLFVRNLKHPYILQHLTDRGYYVGETGVLLFDALEGRGEQLLAAIREVTPLPVTPIV</sequence>
<protein>
    <submittedName>
        <fullName evidence="2">Uncharacterized protein</fullName>
    </submittedName>
</protein>
<feature type="region of interest" description="Disordered" evidence="1">
    <location>
        <begin position="1"/>
        <end position="31"/>
    </location>
</feature>